<dbReference type="SUPFAM" id="SSF52540">
    <property type="entry name" value="P-loop containing nucleoside triphosphate hydrolases"/>
    <property type="match status" value="1"/>
</dbReference>
<evidence type="ECO:0000313" key="7">
    <source>
        <dbReference type="Proteomes" id="UP000005408"/>
    </source>
</evidence>
<comment type="similarity">
    <text evidence="1">Belongs to the small GTPase superfamily. Ras family.</text>
</comment>
<dbReference type="AlphaFoldDB" id="K1QEV6"/>
<dbReference type="GO" id="GO:0005525">
    <property type="term" value="F:GTP binding"/>
    <property type="evidence" value="ECO:0007669"/>
    <property type="project" value="InterPro"/>
</dbReference>
<dbReference type="EnsemblMetazoa" id="G6140.9">
    <property type="protein sequence ID" value="G6140.9:cds"/>
    <property type="gene ID" value="G6140"/>
</dbReference>
<dbReference type="OrthoDB" id="18798at2759"/>
<dbReference type="SMART" id="SM00175">
    <property type="entry name" value="RAB"/>
    <property type="match status" value="1"/>
</dbReference>
<comment type="catalytic activity">
    <reaction evidence="4">
        <text>GTP + H2O = GDP + phosphate + H(+)</text>
        <dbReference type="Rhea" id="RHEA:19669"/>
        <dbReference type="ChEBI" id="CHEBI:15377"/>
        <dbReference type="ChEBI" id="CHEBI:15378"/>
        <dbReference type="ChEBI" id="CHEBI:37565"/>
        <dbReference type="ChEBI" id="CHEBI:43474"/>
        <dbReference type="ChEBI" id="CHEBI:58189"/>
        <dbReference type="EC" id="3.6.5.2"/>
    </reaction>
</comment>
<accession>K1QEV6</accession>
<protein>
    <recommendedName>
        <fullName evidence="2">small monomeric GTPase</fullName>
        <ecNumber evidence="2">3.6.5.2</ecNumber>
    </recommendedName>
</protein>
<evidence type="ECO:0000313" key="5">
    <source>
        <dbReference type="EMBL" id="EKC29609.1"/>
    </source>
</evidence>
<gene>
    <name evidence="5" type="ORF">CGI_10027396</name>
</gene>
<reference evidence="5" key="1">
    <citation type="journal article" date="2012" name="Nature">
        <title>The oyster genome reveals stress adaptation and complexity of shell formation.</title>
        <authorList>
            <person name="Zhang G."/>
            <person name="Fang X."/>
            <person name="Guo X."/>
            <person name="Li L."/>
            <person name="Luo R."/>
            <person name="Xu F."/>
            <person name="Yang P."/>
            <person name="Zhang L."/>
            <person name="Wang X."/>
            <person name="Qi H."/>
            <person name="Xiong Z."/>
            <person name="Que H."/>
            <person name="Xie Y."/>
            <person name="Holland P.W."/>
            <person name="Paps J."/>
            <person name="Zhu Y."/>
            <person name="Wu F."/>
            <person name="Chen Y."/>
            <person name="Wang J."/>
            <person name="Peng C."/>
            <person name="Meng J."/>
            <person name="Yang L."/>
            <person name="Liu J."/>
            <person name="Wen B."/>
            <person name="Zhang N."/>
            <person name="Huang Z."/>
            <person name="Zhu Q."/>
            <person name="Feng Y."/>
            <person name="Mount A."/>
            <person name="Hedgecock D."/>
            <person name="Xu Z."/>
            <person name="Liu Y."/>
            <person name="Domazet-Loso T."/>
            <person name="Du Y."/>
            <person name="Sun X."/>
            <person name="Zhang S."/>
            <person name="Liu B."/>
            <person name="Cheng P."/>
            <person name="Jiang X."/>
            <person name="Li J."/>
            <person name="Fan D."/>
            <person name="Wang W."/>
            <person name="Fu W."/>
            <person name="Wang T."/>
            <person name="Wang B."/>
            <person name="Zhang J."/>
            <person name="Peng Z."/>
            <person name="Li Y."/>
            <person name="Li N."/>
            <person name="Wang J."/>
            <person name="Chen M."/>
            <person name="He Y."/>
            <person name="Tan F."/>
            <person name="Song X."/>
            <person name="Zheng Q."/>
            <person name="Huang R."/>
            <person name="Yang H."/>
            <person name="Du X."/>
            <person name="Chen L."/>
            <person name="Yang M."/>
            <person name="Gaffney P.M."/>
            <person name="Wang S."/>
            <person name="Luo L."/>
            <person name="She Z."/>
            <person name="Ming Y."/>
            <person name="Huang W."/>
            <person name="Zhang S."/>
            <person name="Huang B."/>
            <person name="Zhang Y."/>
            <person name="Qu T."/>
            <person name="Ni P."/>
            <person name="Miao G."/>
            <person name="Wang J."/>
            <person name="Wang Q."/>
            <person name="Steinberg C.E."/>
            <person name="Wang H."/>
            <person name="Li N."/>
            <person name="Qian L."/>
            <person name="Zhang G."/>
            <person name="Li Y."/>
            <person name="Yang H."/>
            <person name="Liu X."/>
            <person name="Wang J."/>
            <person name="Yin Y."/>
            <person name="Wang J."/>
        </authorList>
    </citation>
    <scope>NUCLEOTIDE SEQUENCE [LARGE SCALE GENOMIC DNA]</scope>
    <source>
        <strain evidence="5">05x7-T-G4-1.051#20</strain>
    </source>
</reference>
<dbReference type="NCBIfam" id="TIGR00231">
    <property type="entry name" value="small_GTP"/>
    <property type="match status" value="1"/>
</dbReference>
<dbReference type="PRINTS" id="PR00449">
    <property type="entry name" value="RASTRNSFRMNG"/>
</dbReference>
<dbReference type="SMART" id="SM00174">
    <property type="entry name" value="RHO"/>
    <property type="match status" value="1"/>
</dbReference>
<evidence type="ECO:0000256" key="2">
    <source>
        <dbReference type="ARBA" id="ARBA00011984"/>
    </source>
</evidence>
<dbReference type="KEGG" id="crg:105323264"/>
<dbReference type="PROSITE" id="PS51419">
    <property type="entry name" value="RAB"/>
    <property type="match status" value="1"/>
</dbReference>
<dbReference type="Proteomes" id="UP000005408">
    <property type="component" value="Unassembled WGS sequence"/>
</dbReference>
<dbReference type="InterPro" id="IPR027417">
    <property type="entry name" value="P-loop_NTPase"/>
</dbReference>
<dbReference type="HOGENOM" id="CLU_041217_9_7_1"/>
<dbReference type="InterPro" id="IPR001806">
    <property type="entry name" value="Small_GTPase"/>
</dbReference>
<proteinExistence type="inferred from homology"/>
<name>K1QEV6_MAGGI</name>
<dbReference type="OMA" id="KELCGEY"/>
<dbReference type="EMBL" id="JH819194">
    <property type="protein sequence ID" value="EKC29609.1"/>
    <property type="molecule type" value="Genomic_DNA"/>
</dbReference>
<dbReference type="Gene3D" id="3.40.50.300">
    <property type="entry name" value="P-loop containing nucleotide triphosphate hydrolases"/>
    <property type="match status" value="1"/>
</dbReference>
<dbReference type="Pfam" id="PF00071">
    <property type="entry name" value="Ras"/>
    <property type="match status" value="1"/>
</dbReference>
<dbReference type="PANTHER" id="PTHR45704">
    <property type="entry name" value="RAS-LIKE FAMILY MEMBER 11"/>
    <property type="match status" value="1"/>
</dbReference>
<keyword evidence="3" id="KW-0378">Hydrolase</keyword>
<dbReference type="EnsemblMetazoa" id="G6140.3">
    <property type="protein sequence ID" value="G6140.3:cds"/>
    <property type="gene ID" value="G6140"/>
</dbReference>
<dbReference type="EnsemblMetazoa" id="G6140.4">
    <property type="protein sequence ID" value="G6140.4:cds"/>
    <property type="gene ID" value="G6140"/>
</dbReference>
<dbReference type="SMART" id="SM00173">
    <property type="entry name" value="RAS"/>
    <property type="match status" value="1"/>
</dbReference>
<reference evidence="6" key="2">
    <citation type="submission" date="2022-08" db="UniProtKB">
        <authorList>
            <consortium name="EnsemblMetazoa"/>
        </authorList>
    </citation>
    <scope>IDENTIFICATION</scope>
    <source>
        <strain evidence="6">05x7-T-G4-1.051#20</strain>
    </source>
</reference>
<dbReference type="EC" id="3.6.5.2" evidence="2"/>
<dbReference type="EnsemblMetazoa" id="G6140.2">
    <property type="protein sequence ID" value="G6140.2:cds"/>
    <property type="gene ID" value="G6140"/>
</dbReference>
<dbReference type="InterPro" id="IPR005225">
    <property type="entry name" value="Small_GTP-bd"/>
</dbReference>
<dbReference type="EnsemblMetazoa" id="G6140.1">
    <property type="protein sequence ID" value="G6140.1:cds"/>
    <property type="gene ID" value="G6140"/>
</dbReference>
<organism evidence="5">
    <name type="scientific">Magallana gigas</name>
    <name type="common">Pacific oyster</name>
    <name type="synonym">Crassostrea gigas</name>
    <dbReference type="NCBI Taxonomy" id="29159"/>
    <lineage>
        <taxon>Eukaryota</taxon>
        <taxon>Metazoa</taxon>
        <taxon>Spiralia</taxon>
        <taxon>Lophotrochozoa</taxon>
        <taxon>Mollusca</taxon>
        <taxon>Bivalvia</taxon>
        <taxon>Autobranchia</taxon>
        <taxon>Pteriomorphia</taxon>
        <taxon>Ostreida</taxon>
        <taxon>Ostreoidea</taxon>
        <taxon>Ostreidae</taxon>
        <taxon>Magallana</taxon>
    </lineage>
</organism>
<dbReference type="PROSITE" id="PS51421">
    <property type="entry name" value="RAS"/>
    <property type="match status" value="1"/>
</dbReference>
<evidence type="ECO:0000313" key="6">
    <source>
        <dbReference type="EnsemblMetazoa" id="G6140.1:cds"/>
    </source>
</evidence>
<sequence>MPVSAMTSNGKTKPTPEVRLAVLGRAGVGKSALVVRFLTRRFIWEYDPTLECTYKHVATLDDEMVTMEILDTAGQIETLQREGHIRWADGFIFVYAINDRQSFEEIVKLKDHLDDVKKTNVQCVLVGNKVDLMRERDVSTAEGMKLATDMACAFFETSVCEGSEEIYELFYEVAREVKRRKLIETKSRRRSSAAQVKQVFTKMFNPNKQTNRQSSM</sequence>
<keyword evidence="7" id="KW-1185">Reference proteome</keyword>
<dbReference type="EnsemblMetazoa" id="G6140.7">
    <property type="protein sequence ID" value="G6140.7:cds"/>
    <property type="gene ID" value="G6140"/>
</dbReference>
<dbReference type="FunFam" id="3.40.50.300:FF:001447">
    <property type="entry name" value="Ras-related protein Rab-1B"/>
    <property type="match status" value="1"/>
</dbReference>
<dbReference type="EnsemblMetazoa" id="G6140.8">
    <property type="protein sequence ID" value="G6140.8:cds"/>
    <property type="gene ID" value="G6140"/>
</dbReference>
<evidence type="ECO:0000256" key="4">
    <source>
        <dbReference type="ARBA" id="ARBA00048098"/>
    </source>
</evidence>
<dbReference type="InterPro" id="IPR051065">
    <property type="entry name" value="Ras-related_GTPase"/>
</dbReference>
<evidence type="ECO:0000256" key="1">
    <source>
        <dbReference type="ARBA" id="ARBA00008344"/>
    </source>
</evidence>
<dbReference type="GO" id="GO:0003925">
    <property type="term" value="F:G protein activity"/>
    <property type="evidence" value="ECO:0007669"/>
    <property type="project" value="UniProtKB-EC"/>
</dbReference>
<evidence type="ECO:0000256" key="3">
    <source>
        <dbReference type="ARBA" id="ARBA00022801"/>
    </source>
</evidence>